<gene>
    <name evidence="4" type="ORF">NESM_000190000</name>
</gene>
<evidence type="ECO:0000256" key="1">
    <source>
        <dbReference type="PROSITE-ProRule" id="PRU00176"/>
    </source>
</evidence>
<feature type="region of interest" description="Disordered" evidence="2">
    <location>
        <begin position="636"/>
        <end position="714"/>
    </location>
</feature>
<evidence type="ECO:0000259" key="3">
    <source>
        <dbReference type="PROSITE" id="PS50102"/>
    </source>
</evidence>
<dbReference type="Pfam" id="PF00076">
    <property type="entry name" value="RRM_1"/>
    <property type="match status" value="1"/>
</dbReference>
<dbReference type="CDD" id="cd00590">
    <property type="entry name" value="RRM_SF"/>
    <property type="match status" value="1"/>
</dbReference>
<dbReference type="Proteomes" id="UP001430356">
    <property type="component" value="Unassembled WGS sequence"/>
</dbReference>
<proteinExistence type="predicted"/>
<feature type="region of interest" description="Disordered" evidence="2">
    <location>
        <begin position="399"/>
        <end position="462"/>
    </location>
</feature>
<name>A0AAW0F8H9_9TRYP</name>
<dbReference type="Gene3D" id="3.30.70.330">
    <property type="match status" value="1"/>
</dbReference>
<keyword evidence="5" id="KW-1185">Reference proteome</keyword>
<comment type="caution">
    <text evidence="4">The sequence shown here is derived from an EMBL/GenBank/DDBJ whole genome shotgun (WGS) entry which is preliminary data.</text>
</comment>
<evidence type="ECO:0000313" key="4">
    <source>
        <dbReference type="EMBL" id="KAK7201282.1"/>
    </source>
</evidence>
<sequence>MKTMEDLNKYGLDSLELKALSVPSSLRFLLGIEYDVVLCVNEVGPRRPFRLHFPVFATTFRKLLSLCATRFKLECEHGESESVLTGTAYMPLLRYADFLPGALHMNEILECLQVQPAAKARKWVGDGAASTGTSASPTPDAGDAGGAAVVATASNEFAAGFIDYSEFSSDSSLDDVHGLGFYLLLDYGLGLATHSHLVGIRFHKDWDATEALREFQEFSGWSAFDLRFHDEQRRHDGGVIVMPSSQDASDLLERYEDEDSDDEGDLLPFILRPVSPLVSVPSLEDAALRKLRDQHWGEVEKHWAHLPCTPNTVVVYNLYDGATLSEVLAFFEPLPIVSSSFVEDNAPSHRRRAFITFESLEATRKALDVDGKNTRGCTLRVQVSPPYISVTRRGNLVTAERDSHGVGCGTPKPTTGAAIGGRPNQKTASPAASPSLRMSDGSAAAPQLRGKGAVNGSGATASAAPVPGACVGGIAAALGHAVPTSAAAAGVAASSLPPDRARQIPSGPAPPYVAPAGPPPPAASVAIPRAAHFSGVVDRTTAVSAAMATRPLGPAVVTTAPPLPPTRGGGALAAAIADKDRRAGVMSSPGGSHMNASAKEFVPHFQLSANSPEYRPAPPPKMDAMYSEYGGPMGVHDGFALPPPPPPPPPPPSYADALNPLPEYRPAPRSAHLSHMAPSPSLPPYALPPPYGAGGEGREDMFPPSMLPPPYSSD</sequence>
<dbReference type="AlphaFoldDB" id="A0AAW0F8H9"/>
<dbReference type="InterPro" id="IPR035979">
    <property type="entry name" value="RBD_domain_sf"/>
</dbReference>
<dbReference type="PROSITE" id="PS50102">
    <property type="entry name" value="RRM"/>
    <property type="match status" value="1"/>
</dbReference>
<feature type="compositionally biased region" description="Pro residues" evidence="2">
    <location>
        <begin position="641"/>
        <end position="653"/>
    </location>
</feature>
<reference evidence="4 5" key="1">
    <citation type="journal article" date="2021" name="MBio">
        <title>A New Model Trypanosomatid, Novymonas esmeraldas: Genomic Perception of Its 'Candidatus Pandoraea novymonadis' Endosymbiont.</title>
        <authorList>
            <person name="Zakharova A."/>
            <person name="Saura A."/>
            <person name="Butenko A."/>
            <person name="Podesvova L."/>
            <person name="Warmusova S."/>
            <person name="Kostygov A.Y."/>
            <person name="Nenarokova A."/>
            <person name="Lukes J."/>
            <person name="Opperdoes F.R."/>
            <person name="Yurchenko V."/>
        </authorList>
    </citation>
    <scope>NUCLEOTIDE SEQUENCE [LARGE SCALE GENOMIC DNA]</scope>
    <source>
        <strain evidence="4 5">E262AT.01</strain>
    </source>
</reference>
<feature type="compositionally biased region" description="Pro residues" evidence="2">
    <location>
        <begin position="705"/>
        <end position="714"/>
    </location>
</feature>
<dbReference type="SUPFAM" id="SSF54928">
    <property type="entry name" value="RNA-binding domain, RBD"/>
    <property type="match status" value="1"/>
</dbReference>
<feature type="compositionally biased region" description="Pro residues" evidence="2">
    <location>
        <begin position="680"/>
        <end position="691"/>
    </location>
</feature>
<dbReference type="InterPro" id="IPR012677">
    <property type="entry name" value="Nucleotide-bd_a/b_plait_sf"/>
</dbReference>
<evidence type="ECO:0000256" key="2">
    <source>
        <dbReference type="SAM" id="MobiDB-lite"/>
    </source>
</evidence>
<dbReference type="GO" id="GO:0003723">
    <property type="term" value="F:RNA binding"/>
    <property type="evidence" value="ECO:0007669"/>
    <property type="project" value="UniProtKB-UniRule"/>
</dbReference>
<dbReference type="SMART" id="SM00360">
    <property type="entry name" value="RRM"/>
    <property type="match status" value="1"/>
</dbReference>
<keyword evidence="1" id="KW-0694">RNA-binding</keyword>
<dbReference type="InterPro" id="IPR000504">
    <property type="entry name" value="RRM_dom"/>
</dbReference>
<dbReference type="EMBL" id="JAECZO010000013">
    <property type="protein sequence ID" value="KAK7201282.1"/>
    <property type="molecule type" value="Genomic_DNA"/>
</dbReference>
<protein>
    <submittedName>
        <fullName evidence="4">RNA-binding protein</fullName>
    </submittedName>
</protein>
<evidence type="ECO:0000313" key="5">
    <source>
        <dbReference type="Proteomes" id="UP001430356"/>
    </source>
</evidence>
<organism evidence="4 5">
    <name type="scientific">Novymonas esmeraldas</name>
    <dbReference type="NCBI Taxonomy" id="1808958"/>
    <lineage>
        <taxon>Eukaryota</taxon>
        <taxon>Discoba</taxon>
        <taxon>Euglenozoa</taxon>
        <taxon>Kinetoplastea</taxon>
        <taxon>Metakinetoplastina</taxon>
        <taxon>Trypanosomatida</taxon>
        <taxon>Trypanosomatidae</taxon>
        <taxon>Novymonas</taxon>
    </lineage>
</organism>
<feature type="domain" description="RRM" evidence="3">
    <location>
        <begin position="311"/>
        <end position="386"/>
    </location>
</feature>
<accession>A0AAW0F8H9</accession>